<reference evidence="6" key="1">
    <citation type="journal article" date="2021" name="Nat. Commun.">
        <title>Genomic analyses provide insights into spinach domestication and the genetic basis of agronomic traits.</title>
        <authorList>
            <person name="Cai X."/>
            <person name="Sun X."/>
            <person name="Xu C."/>
            <person name="Sun H."/>
            <person name="Wang X."/>
            <person name="Ge C."/>
            <person name="Zhang Z."/>
            <person name="Wang Q."/>
            <person name="Fei Z."/>
            <person name="Jiao C."/>
            <person name="Wang Q."/>
        </authorList>
    </citation>
    <scope>NUCLEOTIDE SEQUENCE [LARGE SCALE GENOMIC DNA]</scope>
    <source>
        <strain evidence="6">cv. Varoflay</strain>
    </source>
</reference>
<reference evidence="7" key="2">
    <citation type="submission" date="2025-08" db="UniProtKB">
        <authorList>
            <consortium name="RefSeq"/>
        </authorList>
    </citation>
    <scope>IDENTIFICATION</scope>
    <source>
        <tissue evidence="7">Leaf</tissue>
    </source>
</reference>
<dbReference type="Pfam" id="PF00076">
    <property type="entry name" value="RRM_1"/>
    <property type="match status" value="2"/>
</dbReference>
<feature type="domain" description="RRM" evidence="5">
    <location>
        <begin position="292"/>
        <end position="369"/>
    </location>
</feature>
<dbReference type="SMART" id="SM00360">
    <property type="entry name" value="RRM"/>
    <property type="match status" value="3"/>
</dbReference>
<feature type="region of interest" description="Disordered" evidence="4">
    <location>
        <begin position="164"/>
        <end position="184"/>
    </location>
</feature>
<evidence type="ECO:0000256" key="4">
    <source>
        <dbReference type="SAM" id="MobiDB-lite"/>
    </source>
</evidence>
<keyword evidence="6" id="KW-1185">Reference proteome</keyword>
<name>A0A9R0J8S5_SPIOL</name>
<dbReference type="GeneID" id="110801486"/>
<sequence>MFYNRGGYGDYPDGREMGPKRQRLMDQGSSYYGASPGYGASTAYGASNAYGASPGSSIMYNPSPYTGYVSQLPPFPVVRLRGLPFDCTEADVQEFLRGLDLVDILFVHKGGRFSGEAFCVLGYPMQVDFALQRNRQNVGRRYVEVFRGKRHDYYKAIANEVSDASGVSPRRGSRAKSHDEGKEQLEHTGILRLRGLPFSARREDIKNFFKDFVLADNVIHITYNSAGRPSGEAFVEFPGPEDSRAAMVKDKMTLGSRYVELFPAFREEMDEAIAKGRANSQDDLNEPVKHTGVLKLRGLPFSATKEEIIEFFNGFVLTEDSVHITSMPDGRPTGEAFVEFAGPEDSEAAMEKDRKSLGSRYIELFASSQEDLSEALSKGQ</sequence>
<proteinExistence type="predicted"/>
<dbReference type="SUPFAM" id="SSF54928">
    <property type="entry name" value="RNA-binding domain, RBD"/>
    <property type="match status" value="3"/>
</dbReference>
<feature type="region of interest" description="Disordered" evidence="4">
    <location>
        <begin position="1"/>
        <end position="20"/>
    </location>
</feature>
<dbReference type="InterPro" id="IPR012677">
    <property type="entry name" value="Nucleotide-bd_a/b_plait_sf"/>
</dbReference>
<keyword evidence="2 3" id="KW-0694">RNA-binding</keyword>
<dbReference type="CDD" id="cd12254">
    <property type="entry name" value="RRM_hnRNPH_ESRPs_RBM12_like"/>
    <property type="match status" value="3"/>
</dbReference>
<evidence type="ECO:0000259" key="5">
    <source>
        <dbReference type="PROSITE" id="PS50102"/>
    </source>
</evidence>
<dbReference type="InterPro" id="IPR035979">
    <property type="entry name" value="RBD_domain_sf"/>
</dbReference>
<dbReference type="PROSITE" id="PS50102">
    <property type="entry name" value="RRM"/>
    <property type="match status" value="2"/>
</dbReference>
<dbReference type="AlphaFoldDB" id="A0A9R0J8S5"/>
<dbReference type="InterPro" id="IPR050666">
    <property type="entry name" value="ESRP"/>
</dbReference>
<dbReference type="PANTHER" id="PTHR13976">
    <property type="entry name" value="HETEROGENEOUS NUCLEAR RIBONUCLEOPROTEIN-RELATED"/>
    <property type="match status" value="1"/>
</dbReference>
<evidence type="ECO:0000313" key="7">
    <source>
        <dbReference type="RefSeq" id="XP_021862548.1"/>
    </source>
</evidence>
<feature type="domain" description="RRM" evidence="5">
    <location>
        <begin position="189"/>
        <end position="266"/>
    </location>
</feature>
<dbReference type="RefSeq" id="XP_021862548.1">
    <property type="nucleotide sequence ID" value="XM_022006856.2"/>
</dbReference>
<dbReference type="GO" id="GO:0003723">
    <property type="term" value="F:RNA binding"/>
    <property type="evidence" value="ECO:0007669"/>
    <property type="project" value="UniProtKB-UniRule"/>
</dbReference>
<keyword evidence="1" id="KW-0677">Repeat</keyword>
<protein>
    <recommendedName>
        <fullName evidence="5">RRM domain-containing protein</fullName>
    </recommendedName>
</protein>
<dbReference type="InterPro" id="IPR000504">
    <property type="entry name" value="RRM_dom"/>
</dbReference>
<dbReference type="GO" id="GO:1990904">
    <property type="term" value="C:ribonucleoprotein complex"/>
    <property type="evidence" value="ECO:0000318"/>
    <property type="project" value="GO_Central"/>
</dbReference>
<dbReference type="KEGG" id="soe:110801486"/>
<dbReference type="Gene3D" id="3.30.70.330">
    <property type="match status" value="3"/>
</dbReference>
<evidence type="ECO:0000256" key="2">
    <source>
        <dbReference type="ARBA" id="ARBA00022884"/>
    </source>
</evidence>
<evidence type="ECO:0000256" key="3">
    <source>
        <dbReference type="PROSITE-ProRule" id="PRU00176"/>
    </source>
</evidence>
<dbReference type="Proteomes" id="UP000813463">
    <property type="component" value="Chromosome 4"/>
</dbReference>
<evidence type="ECO:0000313" key="6">
    <source>
        <dbReference type="Proteomes" id="UP000813463"/>
    </source>
</evidence>
<dbReference type="OrthoDB" id="431068at2759"/>
<gene>
    <name evidence="7" type="primary">LOC110801486</name>
</gene>
<organism evidence="6 7">
    <name type="scientific">Spinacia oleracea</name>
    <name type="common">Spinach</name>
    <dbReference type="NCBI Taxonomy" id="3562"/>
    <lineage>
        <taxon>Eukaryota</taxon>
        <taxon>Viridiplantae</taxon>
        <taxon>Streptophyta</taxon>
        <taxon>Embryophyta</taxon>
        <taxon>Tracheophyta</taxon>
        <taxon>Spermatophyta</taxon>
        <taxon>Magnoliopsida</taxon>
        <taxon>eudicotyledons</taxon>
        <taxon>Gunneridae</taxon>
        <taxon>Pentapetalae</taxon>
        <taxon>Caryophyllales</taxon>
        <taxon>Chenopodiaceae</taxon>
        <taxon>Chenopodioideae</taxon>
        <taxon>Anserineae</taxon>
        <taxon>Spinacia</taxon>
    </lineage>
</organism>
<evidence type="ECO:0000256" key="1">
    <source>
        <dbReference type="ARBA" id="ARBA00022737"/>
    </source>
</evidence>
<accession>A0A9R0J8S5</accession>